<evidence type="ECO:0000256" key="10">
    <source>
        <dbReference type="SAM" id="MobiDB-lite"/>
    </source>
</evidence>
<evidence type="ECO:0000256" key="9">
    <source>
        <dbReference type="PROSITE-ProRule" id="PRU00958"/>
    </source>
</evidence>
<evidence type="ECO:0000256" key="7">
    <source>
        <dbReference type="ARBA" id="ARBA00039099"/>
    </source>
</evidence>
<evidence type="ECO:0000256" key="6">
    <source>
        <dbReference type="ARBA" id="ARBA00022884"/>
    </source>
</evidence>
<comment type="similarity">
    <text evidence="9">Belongs to the class I-like SAM-binding methyltransferase superfamily. Trm1 family.</text>
</comment>
<dbReference type="FunFam" id="3.30.56.70:FF:000001">
    <property type="entry name" value="tRNA (guanine(26)-N(2))-dimethyltransferase"/>
    <property type="match status" value="1"/>
</dbReference>
<feature type="compositionally biased region" description="Polar residues" evidence="10">
    <location>
        <begin position="73"/>
        <end position="86"/>
    </location>
</feature>
<dbReference type="NCBIfam" id="TIGR00308">
    <property type="entry name" value="TRM1"/>
    <property type="match status" value="1"/>
</dbReference>
<dbReference type="RefSeq" id="XP_013021188.1">
    <property type="nucleotide sequence ID" value="XM_013165734.1"/>
</dbReference>
<dbReference type="eggNOG" id="KOG1253">
    <property type="taxonomic scope" value="Eukaryota"/>
</dbReference>
<dbReference type="Gene3D" id="3.30.56.70">
    <property type="entry name" value="N2,N2-dimethylguanosine tRNA methyltransferase, C-terminal domain"/>
    <property type="match status" value="1"/>
</dbReference>
<dbReference type="InterPro" id="IPR002905">
    <property type="entry name" value="Trm1"/>
</dbReference>
<keyword evidence="3 9" id="KW-0808">Transferase</keyword>
<dbReference type="Proteomes" id="UP000015464">
    <property type="component" value="Unassembled WGS sequence"/>
</dbReference>
<dbReference type="GO" id="GO:0140691">
    <property type="term" value="F:RNA folding chaperone"/>
    <property type="evidence" value="ECO:0007669"/>
    <property type="project" value="EnsemblFungi"/>
</dbReference>
<keyword evidence="6 9" id="KW-0694">RNA-binding</keyword>
<dbReference type="CDD" id="cd02440">
    <property type="entry name" value="AdoMet_MTases"/>
    <property type="match status" value="1"/>
</dbReference>
<dbReference type="GO" id="GO:0002940">
    <property type="term" value="P:tRNA N2-guanine methylation"/>
    <property type="evidence" value="ECO:0007669"/>
    <property type="project" value="EnsemblFungi"/>
</dbReference>
<evidence type="ECO:0000256" key="4">
    <source>
        <dbReference type="ARBA" id="ARBA00022691"/>
    </source>
</evidence>
<evidence type="ECO:0000313" key="12">
    <source>
        <dbReference type="Proteomes" id="UP000015464"/>
    </source>
</evidence>
<evidence type="ECO:0000256" key="3">
    <source>
        <dbReference type="ARBA" id="ARBA00022679"/>
    </source>
</evidence>
<protein>
    <recommendedName>
        <fullName evidence="7 9">tRNA (guanine(26)-N(2))-dimethyltransferase</fullName>
        <ecNumber evidence="7 9">2.1.1.216</ecNumber>
    </recommendedName>
</protein>
<dbReference type="EMBL" id="KE546988">
    <property type="protein sequence ID" value="EPY53692.1"/>
    <property type="molecule type" value="Genomic_DNA"/>
</dbReference>
<dbReference type="GO" id="GO:0160103">
    <property type="term" value="F:tRNA (guanine(26)-N2/guanine(27)-N2)-dimethyltransferase activity"/>
    <property type="evidence" value="ECO:0007669"/>
    <property type="project" value="EnsemblFungi"/>
</dbReference>
<dbReference type="Pfam" id="PF02005">
    <property type="entry name" value="TRM"/>
    <property type="match status" value="1"/>
</dbReference>
<dbReference type="GO" id="GO:0160104">
    <property type="term" value="F:tRNA (guanine(26)-N2)-dimethyltransferase activity"/>
    <property type="evidence" value="ECO:0007669"/>
    <property type="project" value="UniProtKB-UniRule"/>
</dbReference>
<dbReference type="HOGENOM" id="CLU_010862_4_1_1"/>
<dbReference type="PROSITE" id="PS51626">
    <property type="entry name" value="SAM_MT_TRM1"/>
    <property type="match status" value="1"/>
</dbReference>
<keyword evidence="4 9" id="KW-0949">S-adenosyl-L-methionine</keyword>
<dbReference type="GO" id="GO:0005637">
    <property type="term" value="C:nuclear inner membrane"/>
    <property type="evidence" value="ECO:0007669"/>
    <property type="project" value="EnsemblFungi"/>
</dbReference>
<dbReference type="EC" id="2.1.1.216" evidence="7 9"/>
<dbReference type="InterPro" id="IPR042296">
    <property type="entry name" value="tRNA_met_Trm1_C"/>
</dbReference>
<evidence type="ECO:0000256" key="2">
    <source>
        <dbReference type="ARBA" id="ARBA00022603"/>
    </source>
</evidence>
<gene>
    <name evidence="11" type="ORF">SPOG_03075</name>
</gene>
<keyword evidence="5 9" id="KW-0819">tRNA processing</keyword>
<proteinExistence type="inferred from homology"/>
<dbReference type="OrthoDB" id="6349953at2759"/>
<dbReference type="InterPro" id="IPR029063">
    <property type="entry name" value="SAM-dependent_MTases_sf"/>
</dbReference>
<feature type="region of interest" description="Disordered" evidence="10">
    <location>
        <begin position="63"/>
        <end position="91"/>
    </location>
</feature>
<dbReference type="PANTHER" id="PTHR10631:SF3">
    <property type="entry name" value="TRNA (GUANINE(26)-N(2))-DIMETHYLTRANSFERASE"/>
    <property type="match status" value="1"/>
</dbReference>
<evidence type="ECO:0000256" key="1">
    <source>
        <dbReference type="ARBA" id="ARBA00022555"/>
    </source>
</evidence>
<dbReference type="PANTHER" id="PTHR10631">
    <property type="entry name" value="N 2 ,N 2 -DIMETHYLGUANOSINE TRNA METHYLTRANSFERASE"/>
    <property type="match status" value="1"/>
</dbReference>
<reference evidence="11 12" key="1">
    <citation type="journal article" date="2011" name="Science">
        <title>Comparative functional genomics of the fission yeasts.</title>
        <authorList>
            <person name="Rhind N."/>
            <person name="Chen Z."/>
            <person name="Yassour M."/>
            <person name="Thompson D.A."/>
            <person name="Haas B.J."/>
            <person name="Habib N."/>
            <person name="Wapinski I."/>
            <person name="Roy S."/>
            <person name="Lin M.F."/>
            <person name="Heiman D.I."/>
            <person name="Young S.K."/>
            <person name="Furuya K."/>
            <person name="Guo Y."/>
            <person name="Pidoux A."/>
            <person name="Chen H.M."/>
            <person name="Robbertse B."/>
            <person name="Goldberg J.M."/>
            <person name="Aoki K."/>
            <person name="Bayne E.H."/>
            <person name="Berlin A.M."/>
            <person name="Desjardins C.A."/>
            <person name="Dobbs E."/>
            <person name="Dukaj L."/>
            <person name="Fan L."/>
            <person name="FitzGerald M.G."/>
            <person name="French C."/>
            <person name="Gujja S."/>
            <person name="Hansen K."/>
            <person name="Keifenheim D."/>
            <person name="Levin J.Z."/>
            <person name="Mosher R.A."/>
            <person name="Mueller C.A."/>
            <person name="Pfiffner J."/>
            <person name="Priest M."/>
            <person name="Russ C."/>
            <person name="Smialowska A."/>
            <person name="Swoboda P."/>
            <person name="Sykes S.M."/>
            <person name="Vaughn M."/>
            <person name="Vengrova S."/>
            <person name="Yoder R."/>
            <person name="Zeng Q."/>
            <person name="Allshire R."/>
            <person name="Baulcombe D."/>
            <person name="Birren B.W."/>
            <person name="Brown W."/>
            <person name="Ekwall K."/>
            <person name="Kellis M."/>
            <person name="Leatherwood J."/>
            <person name="Levin H."/>
            <person name="Margalit H."/>
            <person name="Martienssen R."/>
            <person name="Nieduszynski C.A."/>
            <person name="Spatafora J.W."/>
            <person name="Friedman N."/>
            <person name="Dalgaard J.Z."/>
            <person name="Baumann P."/>
            <person name="Niki H."/>
            <person name="Regev A."/>
            <person name="Nusbaum C."/>
        </authorList>
    </citation>
    <scope>NUCLEOTIDE SEQUENCE [LARGE SCALE GENOMIC DNA]</scope>
    <source>
        <strain evidence="12">OY26 / ATCC MYA-4695 / CBS 11777 / NBRC 106824 / NRRL Y48691</strain>
    </source>
</reference>
<feature type="compositionally biased region" description="Basic and acidic residues" evidence="10">
    <location>
        <begin position="63"/>
        <end position="72"/>
    </location>
</feature>
<dbReference type="GO" id="GO:0005739">
    <property type="term" value="C:mitochondrion"/>
    <property type="evidence" value="ECO:0007669"/>
    <property type="project" value="EnsemblFungi"/>
</dbReference>
<dbReference type="OMA" id="MKCCHEM"/>
<keyword evidence="2 9" id="KW-0489">Methyltransferase</keyword>
<organism evidence="11 12">
    <name type="scientific">Schizosaccharomyces cryophilus (strain OY26 / ATCC MYA-4695 / CBS 11777 / NBRC 106824 / NRRL Y48691)</name>
    <name type="common">Fission yeast</name>
    <dbReference type="NCBI Taxonomy" id="653667"/>
    <lineage>
        <taxon>Eukaryota</taxon>
        <taxon>Fungi</taxon>
        <taxon>Dikarya</taxon>
        <taxon>Ascomycota</taxon>
        <taxon>Taphrinomycotina</taxon>
        <taxon>Schizosaccharomycetes</taxon>
        <taxon>Schizosaccharomycetales</taxon>
        <taxon>Schizosaccharomycetaceae</taxon>
        <taxon>Schizosaccharomyces</taxon>
    </lineage>
</organism>
<dbReference type="GO" id="GO:0000049">
    <property type="term" value="F:tRNA binding"/>
    <property type="evidence" value="ECO:0007669"/>
    <property type="project" value="UniProtKB-UniRule"/>
</dbReference>
<evidence type="ECO:0000313" key="11">
    <source>
        <dbReference type="EMBL" id="EPY53692.1"/>
    </source>
</evidence>
<evidence type="ECO:0000256" key="8">
    <source>
        <dbReference type="ARBA" id="ARBA00051897"/>
    </source>
</evidence>
<accession>S9X917</accession>
<sequence length="562" mass="61511">MSVNGAKVTEGSATILFSDPDEVFYNPVQQFNRDLSTTAIRAWAESRNQKAVAKAKHRQEIIEAREKKDENKVNSNQENSSPSGSEATAVPAEYSENNTKKKADEGNNVGFSVLEALSATGLRAIRYARELPDVKKILANDLLARAVEAIDANVKRNDVAHIVIPNKGDANSVMHSFKNQYDVIDLDPYGTAAPFLDAAVQSVADNGLLCITCTDSAVLAGNAYPEKCFSNYGGTSLRSDFCHEQAIRHLLYAIATAAAKYGRAIKPLLSLSIDFYFRVFVQVEAKPALVKNLHSQSALIYHCSGCGSYSIQRMGKTVPGRIPGSTKYTNATGPTISANCEHCGFVHHLGGPVWGGPLHDAEFIGRMRKIAENLDEETYGTKRRILGMLAVAAEELLDIPFYFIISQTASVLRAQSPPQNTFVSALLNAGYRVSGSHAKSNAIKTDAPWAYIWDVMRAWVQDHPVNYNNIKPNSAGSMILKKECTSKVDFTLQPGAEFSSKKAGYTRYQMNPTENWGPKAKAGKRKISETDVQTKSIDKVILSNLKLLFFVANILVNCIVDS</sequence>
<dbReference type="AlphaFoldDB" id="S9X917"/>
<comment type="catalytic activity">
    <reaction evidence="8 9">
        <text>guanosine(26) in tRNA + 2 S-adenosyl-L-methionine = N(2)-dimethylguanosine(26) in tRNA + 2 S-adenosyl-L-homocysteine + 2 H(+)</text>
        <dbReference type="Rhea" id="RHEA:43140"/>
        <dbReference type="Rhea" id="RHEA-COMP:10359"/>
        <dbReference type="Rhea" id="RHEA-COMP:10360"/>
        <dbReference type="ChEBI" id="CHEBI:15378"/>
        <dbReference type="ChEBI" id="CHEBI:57856"/>
        <dbReference type="ChEBI" id="CHEBI:59789"/>
        <dbReference type="ChEBI" id="CHEBI:74269"/>
        <dbReference type="ChEBI" id="CHEBI:74513"/>
        <dbReference type="EC" id="2.1.1.216"/>
    </reaction>
</comment>
<dbReference type="STRING" id="653667.S9X917"/>
<name>S9X917_SCHCR</name>
<keyword evidence="12" id="KW-1185">Reference proteome</keyword>
<dbReference type="SUPFAM" id="SSF53335">
    <property type="entry name" value="S-adenosyl-L-methionine-dependent methyltransferases"/>
    <property type="match status" value="1"/>
</dbReference>
<evidence type="ECO:0000256" key="5">
    <source>
        <dbReference type="ARBA" id="ARBA00022694"/>
    </source>
</evidence>
<dbReference type="GeneID" id="25037394"/>
<dbReference type="Gene3D" id="3.40.50.150">
    <property type="entry name" value="Vaccinia Virus protein VP39"/>
    <property type="match status" value="1"/>
</dbReference>
<keyword evidence="1 9" id="KW-0820">tRNA-binding</keyword>